<feature type="domain" description="RING-type" evidence="2">
    <location>
        <begin position="5"/>
        <end position="44"/>
    </location>
</feature>
<dbReference type="OrthoDB" id="6105938at2759"/>
<keyword evidence="4" id="KW-1185">Reference proteome</keyword>
<dbReference type="SUPFAM" id="SSF57850">
    <property type="entry name" value="RING/U-box"/>
    <property type="match status" value="1"/>
</dbReference>
<comment type="caution">
    <text evidence="3">The sequence shown here is derived from an EMBL/GenBank/DDBJ whole genome shotgun (WGS) entry which is preliminary data.</text>
</comment>
<evidence type="ECO:0000259" key="2">
    <source>
        <dbReference type="PROSITE" id="PS50089"/>
    </source>
</evidence>
<protein>
    <recommendedName>
        <fullName evidence="2">RING-type domain-containing protein</fullName>
    </recommendedName>
</protein>
<dbReference type="GO" id="GO:0008270">
    <property type="term" value="F:zinc ion binding"/>
    <property type="evidence" value="ECO:0007669"/>
    <property type="project" value="UniProtKB-KW"/>
</dbReference>
<gene>
    <name evidence="3" type="ORF">FA13DRAFT_1715916</name>
</gene>
<evidence type="ECO:0000313" key="3">
    <source>
        <dbReference type="EMBL" id="TEB22606.1"/>
    </source>
</evidence>
<keyword evidence="1" id="KW-0863">Zinc-finger</keyword>
<proteinExistence type="predicted"/>
<keyword evidence="1" id="KW-0862">Zinc</keyword>
<organism evidence="3 4">
    <name type="scientific">Coprinellus micaceus</name>
    <name type="common">Glistening ink-cap mushroom</name>
    <name type="synonym">Coprinus micaceus</name>
    <dbReference type="NCBI Taxonomy" id="71717"/>
    <lineage>
        <taxon>Eukaryota</taxon>
        <taxon>Fungi</taxon>
        <taxon>Dikarya</taxon>
        <taxon>Basidiomycota</taxon>
        <taxon>Agaricomycotina</taxon>
        <taxon>Agaricomycetes</taxon>
        <taxon>Agaricomycetidae</taxon>
        <taxon>Agaricales</taxon>
        <taxon>Agaricineae</taxon>
        <taxon>Psathyrellaceae</taxon>
        <taxon>Coprinellus</taxon>
    </lineage>
</organism>
<evidence type="ECO:0000313" key="4">
    <source>
        <dbReference type="Proteomes" id="UP000298030"/>
    </source>
</evidence>
<sequence length="363" mass="41159">MLPGCGICLFDFDSLEREPFYILCGHVFCFQCTTRLTSDCHSCPFKCRDGSIIEYEQVQPMGIKILPHTPAIHAGYRRREQAHTSNFLFTRGLEALHMANFLELKRVAEACGRIAESAVNGEELLGRIESLLRDESQLLLDQDDVLVSQKDLLHVELQYVRRLSCRDRESRDGGEGTAKWVPPRLNHRAISLGSGESTLRIEDYAHASLLRGLFFLVRTGPDVPMSLKMRRISLPLPIHLRLEVRSARRGARRPPPQDQCRYSAVVAAERRNHTLELSVTVMHQKNQFIAQRIGINLLRAKDLYLQLGMQARHQHDLSSILGENYTDIQGLYLDENFRSSQLANSNLCILLRSIESLSALAGT</sequence>
<dbReference type="InterPro" id="IPR001841">
    <property type="entry name" value="Znf_RING"/>
</dbReference>
<dbReference type="AlphaFoldDB" id="A0A4Y7SL82"/>
<dbReference type="PROSITE" id="PS50089">
    <property type="entry name" value="ZF_RING_2"/>
    <property type="match status" value="1"/>
</dbReference>
<keyword evidence="1" id="KW-0479">Metal-binding</keyword>
<reference evidence="3 4" key="1">
    <citation type="journal article" date="2019" name="Nat. Ecol. Evol.">
        <title>Megaphylogeny resolves global patterns of mushroom evolution.</title>
        <authorList>
            <person name="Varga T."/>
            <person name="Krizsan K."/>
            <person name="Foldi C."/>
            <person name="Dima B."/>
            <person name="Sanchez-Garcia M."/>
            <person name="Sanchez-Ramirez S."/>
            <person name="Szollosi G.J."/>
            <person name="Szarkandi J.G."/>
            <person name="Papp V."/>
            <person name="Albert L."/>
            <person name="Andreopoulos W."/>
            <person name="Angelini C."/>
            <person name="Antonin V."/>
            <person name="Barry K.W."/>
            <person name="Bougher N.L."/>
            <person name="Buchanan P."/>
            <person name="Buyck B."/>
            <person name="Bense V."/>
            <person name="Catcheside P."/>
            <person name="Chovatia M."/>
            <person name="Cooper J."/>
            <person name="Damon W."/>
            <person name="Desjardin D."/>
            <person name="Finy P."/>
            <person name="Geml J."/>
            <person name="Haridas S."/>
            <person name="Hughes K."/>
            <person name="Justo A."/>
            <person name="Karasinski D."/>
            <person name="Kautmanova I."/>
            <person name="Kiss B."/>
            <person name="Kocsube S."/>
            <person name="Kotiranta H."/>
            <person name="LaButti K.M."/>
            <person name="Lechner B.E."/>
            <person name="Liimatainen K."/>
            <person name="Lipzen A."/>
            <person name="Lukacs Z."/>
            <person name="Mihaltcheva S."/>
            <person name="Morgado L.N."/>
            <person name="Niskanen T."/>
            <person name="Noordeloos M.E."/>
            <person name="Ohm R.A."/>
            <person name="Ortiz-Santana B."/>
            <person name="Ovrebo C."/>
            <person name="Racz N."/>
            <person name="Riley R."/>
            <person name="Savchenko A."/>
            <person name="Shiryaev A."/>
            <person name="Soop K."/>
            <person name="Spirin V."/>
            <person name="Szebenyi C."/>
            <person name="Tomsovsky M."/>
            <person name="Tulloss R.E."/>
            <person name="Uehling J."/>
            <person name="Grigoriev I.V."/>
            <person name="Vagvolgyi C."/>
            <person name="Papp T."/>
            <person name="Martin F.M."/>
            <person name="Miettinen O."/>
            <person name="Hibbett D.S."/>
            <person name="Nagy L.G."/>
        </authorList>
    </citation>
    <scope>NUCLEOTIDE SEQUENCE [LARGE SCALE GENOMIC DNA]</scope>
    <source>
        <strain evidence="3 4">FP101781</strain>
    </source>
</reference>
<dbReference type="InterPro" id="IPR013083">
    <property type="entry name" value="Znf_RING/FYVE/PHD"/>
</dbReference>
<dbReference type="Gene3D" id="3.30.40.10">
    <property type="entry name" value="Zinc/RING finger domain, C3HC4 (zinc finger)"/>
    <property type="match status" value="1"/>
</dbReference>
<name>A0A4Y7SL82_COPMI</name>
<dbReference type="EMBL" id="QPFP01000088">
    <property type="protein sequence ID" value="TEB22606.1"/>
    <property type="molecule type" value="Genomic_DNA"/>
</dbReference>
<accession>A0A4Y7SL82</accession>
<evidence type="ECO:0000256" key="1">
    <source>
        <dbReference type="PROSITE-ProRule" id="PRU00175"/>
    </source>
</evidence>
<dbReference type="Proteomes" id="UP000298030">
    <property type="component" value="Unassembled WGS sequence"/>
</dbReference>